<evidence type="ECO:0000256" key="3">
    <source>
        <dbReference type="ARBA" id="ARBA00022692"/>
    </source>
</evidence>
<name>A0ABR6Y265_9FLAO</name>
<feature type="transmembrane region" description="Helical" evidence="6">
    <location>
        <begin position="208"/>
        <end position="231"/>
    </location>
</feature>
<dbReference type="Pfam" id="PF03631">
    <property type="entry name" value="Virul_fac_BrkB"/>
    <property type="match status" value="1"/>
</dbReference>
<evidence type="ECO:0000313" key="7">
    <source>
        <dbReference type="EMBL" id="MBC3846754.1"/>
    </source>
</evidence>
<feature type="transmembrane region" description="Helical" evidence="6">
    <location>
        <begin position="163"/>
        <end position="188"/>
    </location>
</feature>
<feature type="transmembrane region" description="Helical" evidence="6">
    <location>
        <begin position="278"/>
        <end position="300"/>
    </location>
</feature>
<evidence type="ECO:0000256" key="5">
    <source>
        <dbReference type="ARBA" id="ARBA00023136"/>
    </source>
</evidence>
<organism evidence="7 8">
    <name type="scientific">Winogradskyella echinorum</name>
    <dbReference type="NCBI Taxonomy" id="538189"/>
    <lineage>
        <taxon>Bacteria</taxon>
        <taxon>Pseudomonadati</taxon>
        <taxon>Bacteroidota</taxon>
        <taxon>Flavobacteriia</taxon>
        <taxon>Flavobacteriales</taxon>
        <taxon>Flavobacteriaceae</taxon>
        <taxon>Winogradskyella</taxon>
    </lineage>
</organism>
<evidence type="ECO:0000256" key="2">
    <source>
        <dbReference type="ARBA" id="ARBA00022475"/>
    </source>
</evidence>
<keyword evidence="3 6" id="KW-0812">Transmembrane</keyword>
<sequence>MSKNIEDRVDKIPVLNLVMRFFKQIRLPGFEGLSIYDLLELYVIGIVKGALTTRASAIAFSFFTAIFPFLLFVIIVIPYIENVIEGFQSRFLDFINSMLPPQTSEFLIDSIFQDMSSNTSGGLISSVFLLSMLLMANGVNAVFSGFETSYHRQLTRNVFKQYLYALGIALILAILVLLTVAVFGYFQIYILSPLYESWSGEALAEKGIGWIIFAKYMFFVIMVYLATATLYYFGTKEGRNTRFFSLGALLTTLLIILTSYLFGIYIDNFSKYNELYGSIGALLILLLYLWLNSNILLLGYELNASLQFLKKYPGAKKEIT</sequence>
<dbReference type="PIRSF" id="PIRSF035875">
    <property type="entry name" value="RNase_BN"/>
    <property type="match status" value="1"/>
</dbReference>
<comment type="subcellular location">
    <subcellularLocation>
        <location evidence="1">Cell membrane</location>
        <topology evidence="1">Multi-pass membrane protein</topology>
    </subcellularLocation>
</comment>
<keyword evidence="4 6" id="KW-1133">Transmembrane helix</keyword>
<feature type="transmembrane region" description="Helical" evidence="6">
    <location>
        <begin position="243"/>
        <end position="266"/>
    </location>
</feature>
<proteinExistence type="predicted"/>
<keyword evidence="2" id="KW-1003">Cell membrane</keyword>
<dbReference type="EMBL" id="JACOME010000002">
    <property type="protein sequence ID" value="MBC3846754.1"/>
    <property type="molecule type" value="Genomic_DNA"/>
</dbReference>
<protein>
    <submittedName>
        <fullName evidence="7">YihY/virulence factor BrkB family protein</fullName>
    </submittedName>
</protein>
<dbReference type="InterPro" id="IPR017039">
    <property type="entry name" value="Virul_fac_BrkB"/>
</dbReference>
<evidence type="ECO:0000256" key="6">
    <source>
        <dbReference type="SAM" id="Phobius"/>
    </source>
</evidence>
<gene>
    <name evidence="7" type="ORF">H6H04_10220</name>
</gene>
<accession>A0ABR6Y265</accession>
<keyword evidence="8" id="KW-1185">Reference proteome</keyword>
<evidence type="ECO:0000256" key="4">
    <source>
        <dbReference type="ARBA" id="ARBA00022989"/>
    </source>
</evidence>
<dbReference type="PANTHER" id="PTHR30213:SF0">
    <property type="entry name" value="UPF0761 MEMBRANE PROTEIN YIHY"/>
    <property type="match status" value="1"/>
</dbReference>
<evidence type="ECO:0000256" key="1">
    <source>
        <dbReference type="ARBA" id="ARBA00004651"/>
    </source>
</evidence>
<feature type="transmembrane region" description="Helical" evidence="6">
    <location>
        <begin position="123"/>
        <end position="143"/>
    </location>
</feature>
<reference evidence="7 8" key="1">
    <citation type="submission" date="2020-08" db="EMBL/GenBank/DDBJ databases">
        <title>Winogradskyella ouciana sp. nov., isolated from the hadal seawater of the Mariana Trench.</title>
        <authorList>
            <person name="He X."/>
        </authorList>
    </citation>
    <scope>NUCLEOTIDE SEQUENCE [LARGE SCALE GENOMIC DNA]</scope>
    <source>
        <strain evidence="7 8">KCTC 22026</strain>
    </source>
</reference>
<feature type="transmembrane region" description="Helical" evidence="6">
    <location>
        <begin position="57"/>
        <end position="80"/>
    </location>
</feature>
<evidence type="ECO:0000313" key="8">
    <source>
        <dbReference type="Proteomes" id="UP000607435"/>
    </source>
</evidence>
<keyword evidence="5 6" id="KW-0472">Membrane</keyword>
<dbReference type="RefSeq" id="WP_186845862.1">
    <property type="nucleotide sequence ID" value="NZ_JACOME010000002.1"/>
</dbReference>
<dbReference type="Proteomes" id="UP000607435">
    <property type="component" value="Unassembled WGS sequence"/>
</dbReference>
<dbReference type="PANTHER" id="PTHR30213">
    <property type="entry name" value="INNER MEMBRANE PROTEIN YHJD"/>
    <property type="match status" value="1"/>
</dbReference>
<comment type="caution">
    <text evidence="7">The sequence shown here is derived from an EMBL/GenBank/DDBJ whole genome shotgun (WGS) entry which is preliminary data.</text>
</comment>